<sequence>MLSTGVKLGGMIGDPMPLYRSWEFSAEAEYRGVANAVVETCWLRNLLRELHTPLSFATLLYCDDVSAIYLSSNPVQHQRMKHIEIDIHFVRDLVAASQVRVLHVPFTFIYADIFTKGCLQLYLRSFILV</sequence>
<dbReference type="PANTHER" id="PTHR11439:SF524">
    <property type="entry name" value="RNA-DIRECTED DNA POLYMERASE, PROTEIN KINASE RLK-PELLE-DLSV FAMILY"/>
    <property type="match status" value="1"/>
</dbReference>
<keyword evidence="2" id="KW-1185">Reference proteome</keyword>
<dbReference type="CDD" id="cd09272">
    <property type="entry name" value="RNase_HI_RT_Ty1"/>
    <property type="match status" value="1"/>
</dbReference>
<proteinExistence type="predicted"/>
<dbReference type="Proteomes" id="UP001151760">
    <property type="component" value="Unassembled WGS sequence"/>
</dbReference>
<gene>
    <name evidence="1" type="ORF">Tco_1067700</name>
</gene>
<protein>
    <submittedName>
        <fullName evidence="1">Ribonuclease H-like domain-containing protein</fullName>
    </submittedName>
</protein>
<dbReference type="PANTHER" id="PTHR11439">
    <property type="entry name" value="GAG-POL-RELATED RETROTRANSPOSON"/>
    <property type="match status" value="1"/>
</dbReference>
<organism evidence="1 2">
    <name type="scientific">Tanacetum coccineum</name>
    <dbReference type="NCBI Taxonomy" id="301880"/>
    <lineage>
        <taxon>Eukaryota</taxon>
        <taxon>Viridiplantae</taxon>
        <taxon>Streptophyta</taxon>
        <taxon>Embryophyta</taxon>
        <taxon>Tracheophyta</taxon>
        <taxon>Spermatophyta</taxon>
        <taxon>Magnoliopsida</taxon>
        <taxon>eudicotyledons</taxon>
        <taxon>Gunneridae</taxon>
        <taxon>Pentapetalae</taxon>
        <taxon>asterids</taxon>
        <taxon>campanulids</taxon>
        <taxon>Asterales</taxon>
        <taxon>Asteraceae</taxon>
        <taxon>Asteroideae</taxon>
        <taxon>Anthemideae</taxon>
        <taxon>Anthemidinae</taxon>
        <taxon>Tanacetum</taxon>
    </lineage>
</organism>
<dbReference type="EMBL" id="BQNB010019503">
    <property type="protein sequence ID" value="GJT85983.1"/>
    <property type="molecule type" value="Genomic_DNA"/>
</dbReference>
<accession>A0ABQ5HDL5</accession>
<reference evidence="1" key="2">
    <citation type="submission" date="2022-01" db="EMBL/GenBank/DDBJ databases">
        <authorList>
            <person name="Yamashiro T."/>
            <person name="Shiraishi A."/>
            <person name="Satake H."/>
            <person name="Nakayama K."/>
        </authorList>
    </citation>
    <scope>NUCLEOTIDE SEQUENCE</scope>
</reference>
<evidence type="ECO:0000313" key="1">
    <source>
        <dbReference type="EMBL" id="GJT85983.1"/>
    </source>
</evidence>
<comment type="caution">
    <text evidence="1">The sequence shown here is derived from an EMBL/GenBank/DDBJ whole genome shotgun (WGS) entry which is preliminary data.</text>
</comment>
<evidence type="ECO:0000313" key="2">
    <source>
        <dbReference type="Proteomes" id="UP001151760"/>
    </source>
</evidence>
<name>A0ABQ5HDL5_9ASTR</name>
<reference evidence="1" key="1">
    <citation type="journal article" date="2022" name="Int. J. Mol. Sci.">
        <title>Draft Genome of Tanacetum Coccineum: Genomic Comparison of Closely Related Tanacetum-Family Plants.</title>
        <authorList>
            <person name="Yamashiro T."/>
            <person name="Shiraishi A."/>
            <person name="Nakayama K."/>
            <person name="Satake H."/>
        </authorList>
    </citation>
    <scope>NUCLEOTIDE SEQUENCE</scope>
</reference>